<dbReference type="PANTHER" id="PTHR42961:SF2">
    <property type="entry name" value="IRON-SULFUR PROTEIN NUBPL"/>
    <property type="match status" value="1"/>
</dbReference>
<dbReference type="SUPFAM" id="SSF52540">
    <property type="entry name" value="P-loop containing nucleoside triphosphate hydrolases"/>
    <property type="match status" value="1"/>
</dbReference>
<dbReference type="InterPro" id="IPR000808">
    <property type="entry name" value="Mrp-like_CS"/>
</dbReference>
<dbReference type="Pfam" id="PF10609">
    <property type="entry name" value="ParA"/>
    <property type="match status" value="1"/>
</dbReference>
<dbReference type="EMBL" id="GBEZ01020265">
    <property type="protein sequence ID" value="JAC66389.1"/>
    <property type="molecule type" value="Transcribed_RNA"/>
</dbReference>
<dbReference type="GO" id="GO:0140663">
    <property type="term" value="F:ATP-dependent FeS chaperone activity"/>
    <property type="evidence" value="ECO:0007669"/>
    <property type="project" value="InterPro"/>
</dbReference>
<dbReference type="GO" id="GO:0016226">
    <property type="term" value="P:iron-sulfur cluster assembly"/>
    <property type="evidence" value="ECO:0007669"/>
    <property type="project" value="InterPro"/>
</dbReference>
<accession>A0A061R6I7</accession>
<evidence type="ECO:0000256" key="7">
    <source>
        <dbReference type="SAM" id="MobiDB-lite"/>
    </source>
</evidence>
<dbReference type="PROSITE" id="PS01215">
    <property type="entry name" value="MRP"/>
    <property type="match status" value="1"/>
</dbReference>
<dbReference type="GO" id="GO:0005739">
    <property type="term" value="C:mitochondrion"/>
    <property type="evidence" value="ECO:0007669"/>
    <property type="project" value="TreeGrafter"/>
</dbReference>
<evidence type="ECO:0000256" key="6">
    <source>
        <dbReference type="ARBA" id="ARBA00024036"/>
    </source>
</evidence>
<dbReference type="AlphaFoldDB" id="A0A061R6I7"/>
<feature type="compositionally biased region" description="Pro residues" evidence="7">
    <location>
        <begin position="382"/>
        <end position="392"/>
    </location>
</feature>
<gene>
    <name evidence="8" type="primary">MRP</name>
    <name evidence="8" type="ORF">TSPGSL018_13795</name>
</gene>
<reference evidence="8" key="1">
    <citation type="submission" date="2014-05" db="EMBL/GenBank/DDBJ databases">
        <title>The transcriptome of the halophilic microalga Tetraselmis sp. GSL018 isolated from the Great Salt Lake, Utah.</title>
        <authorList>
            <person name="Jinkerson R.E."/>
            <person name="D'Adamo S."/>
            <person name="Posewitz M.C."/>
        </authorList>
    </citation>
    <scope>NUCLEOTIDE SEQUENCE</scope>
    <source>
        <strain evidence="8">GSL018</strain>
    </source>
</reference>
<dbReference type="CDD" id="cd02037">
    <property type="entry name" value="Mrp_NBP35"/>
    <property type="match status" value="1"/>
</dbReference>
<dbReference type="InterPro" id="IPR019591">
    <property type="entry name" value="Mrp/NBP35_ATP-bd"/>
</dbReference>
<dbReference type="PANTHER" id="PTHR42961">
    <property type="entry name" value="IRON-SULFUR PROTEIN NUBPL"/>
    <property type="match status" value="1"/>
</dbReference>
<protein>
    <submittedName>
        <fullName evidence="8">ATP-binding protein involved in chromosome partitioning</fullName>
    </submittedName>
</protein>
<evidence type="ECO:0000256" key="2">
    <source>
        <dbReference type="ARBA" id="ARBA00022741"/>
    </source>
</evidence>
<sequence length="404" mass="41367">KPVRFLGAASELIPVFLTNTSLTAHSHDPEVCGGPSIALASRTLATESRFPRKFGEKQDLFSKTGVPGIKNVVAVASGKGGVGKSTVAANLAVALAQFPGVKVGLADADVYGPSIPTLMNLAQSGEPSVDKAGLMVPKENYGVKCMSMGFLLKAGAAAVWRGPMAMKALNQIIFQTAWGPLDVLVVDMPPGTGDVQITVAQRCRLAGAVVVSTPQEIALDAAASPCSHRSGSPSSASWRTWPSSAAAAAASSTSSSAGTASRASQRSHRWMCSGGSPSRRRPGGTRTRARRSWSGAPAASPPASSAGSPRGCSPSSGSPRSGAEEGGGAADPEEGRAPARRPFPGAACLPTYSVGCVSKALARTAGAARLCRLRAEGRQPHPRCPIPRPSPSRGPLWSGRNVFK</sequence>
<dbReference type="Gene3D" id="3.40.50.300">
    <property type="entry name" value="P-loop containing nucleotide triphosphate hydrolases"/>
    <property type="match status" value="1"/>
</dbReference>
<dbReference type="GO" id="GO:0005524">
    <property type="term" value="F:ATP binding"/>
    <property type="evidence" value="ECO:0007669"/>
    <property type="project" value="UniProtKB-KW"/>
</dbReference>
<evidence type="ECO:0000313" key="8">
    <source>
        <dbReference type="EMBL" id="JAC66389.1"/>
    </source>
</evidence>
<dbReference type="InterPro" id="IPR033756">
    <property type="entry name" value="YlxH/NBP35"/>
</dbReference>
<keyword evidence="3 8" id="KW-0067">ATP-binding</keyword>
<evidence type="ECO:0000256" key="3">
    <source>
        <dbReference type="ARBA" id="ARBA00022840"/>
    </source>
</evidence>
<feature type="region of interest" description="Disordered" evidence="7">
    <location>
        <begin position="249"/>
        <end position="341"/>
    </location>
</feature>
<dbReference type="GO" id="GO:0032981">
    <property type="term" value="P:mitochondrial respiratory chain complex I assembly"/>
    <property type="evidence" value="ECO:0007669"/>
    <property type="project" value="TreeGrafter"/>
</dbReference>
<dbReference type="InterPro" id="IPR044304">
    <property type="entry name" value="NUBPL-like"/>
</dbReference>
<evidence type="ECO:0000256" key="1">
    <source>
        <dbReference type="ARBA" id="ARBA00022723"/>
    </source>
</evidence>
<feature type="non-terminal residue" evidence="8">
    <location>
        <position position="1"/>
    </location>
</feature>
<feature type="compositionally biased region" description="Low complexity" evidence="7">
    <location>
        <begin position="249"/>
        <end position="264"/>
    </location>
</feature>
<proteinExistence type="inferred from homology"/>
<keyword evidence="4" id="KW-0408">Iron</keyword>
<name>A0A061R6I7_9CHLO</name>
<dbReference type="GO" id="GO:0046872">
    <property type="term" value="F:metal ion binding"/>
    <property type="evidence" value="ECO:0007669"/>
    <property type="project" value="UniProtKB-KW"/>
</dbReference>
<organism evidence="8">
    <name type="scientific">Tetraselmis sp. GSL018</name>
    <dbReference type="NCBI Taxonomy" id="582737"/>
    <lineage>
        <taxon>Eukaryota</taxon>
        <taxon>Viridiplantae</taxon>
        <taxon>Chlorophyta</taxon>
        <taxon>core chlorophytes</taxon>
        <taxon>Chlorodendrophyceae</taxon>
        <taxon>Chlorodendrales</taxon>
        <taxon>Chlorodendraceae</taxon>
        <taxon>Tetraselmis</taxon>
    </lineage>
</organism>
<keyword evidence="5" id="KW-0411">Iron-sulfur</keyword>
<feature type="non-terminal residue" evidence="8">
    <location>
        <position position="404"/>
    </location>
</feature>
<feature type="compositionally biased region" description="Low complexity" evidence="7">
    <location>
        <begin position="292"/>
        <end position="321"/>
    </location>
</feature>
<evidence type="ECO:0000256" key="5">
    <source>
        <dbReference type="ARBA" id="ARBA00023014"/>
    </source>
</evidence>
<dbReference type="InterPro" id="IPR027417">
    <property type="entry name" value="P-loop_NTPase"/>
</dbReference>
<keyword evidence="2" id="KW-0547">Nucleotide-binding</keyword>
<feature type="region of interest" description="Disordered" evidence="7">
    <location>
        <begin position="378"/>
        <end position="404"/>
    </location>
</feature>
<dbReference type="GO" id="GO:0051539">
    <property type="term" value="F:4 iron, 4 sulfur cluster binding"/>
    <property type="evidence" value="ECO:0007669"/>
    <property type="project" value="TreeGrafter"/>
</dbReference>
<evidence type="ECO:0000256" key="4">
    <source>
        <dbReference type="ARBA" id="ARBA00023004"/>
    </source>
</evidence>
<comment type="similarity">
    <text evidence="6">Belongs to the Mrp/NBP35 ATP-binding proteins family.</text>
</comment>
<keyword evidence="1" id="KW-0479">Metal-binding</keyword>
<feature type="compositionally biased region" description="Basic residues" evidence="7">
    <location>
        <begin position="278"/>
        <end position="291"/>
    </location>
</feature>